<accession>W6S7P2</accession>
<evidence type="ECO:0000313" key="6">
    <source>
        <dbReference type="Proteomes" id="UP000019426"/>
    </source>
</evidence>
<dbReference type="KEGG" id="clt:CM240_3300"/>
<dbReference type="Gene3D" id="3.40.50.300">
    <property type="entry name" value="P-loop containing nucleotide triphosphate hydrolases"/>
    <property type="match status" value="1"/>
</dbReference>
<keyword evidence="2" id="KW-0547">Nucleotide-binding</keyword>
<evidence type="ECO:0000259" key="4">
    <source>
        <dbReference type="PROSITE" id="PS50893"/>
    </source>
</evidence>
<dbReference type="PANTHER" id="PTHR42939">
    <property type="entry name" value="ABC TRANSPORTER ATP-BINDING PROTEIN ALBC-RELATED"/>
    <property type="match status" value="1"/>
</dbReference>
<dbReference type="SUPFAM" id="SSF52540">
    <property type="entry name" value="P-loop containing nucleoside triphosphate hydrolases"/>
    <property type="match status" value="1"/>
</dbReference>
<keyword evidence="3 5" id="KW-0067">ATP-binding</keyword>
<dbReference type="STRING" id="1216932.CM240_3300"/>
<reference evidence="5 6" key="1">
    <citation type="submission" date="2013-11" db="EMBL/GenBank/DDBJ databases">
        <title>Complete genome sequence of Clostridum sp. M2/40.</title>
        <authorList>
            <person name="Wibberg D."/>
            <person name="Puehler A."/>
            <person name="Schlueter A."/>
        </authorList>
    </citation>
    <scope>NUCLEOTIDE SEQUENCE [LARGE SCALE GENOMIC DNA]</scope>
    <source>
        <strain evidence="6">M2/40</strain>
    </source>
</reference>
<dbReference type="InterPro" id="IPR003593">
    <property type="entry name" value="AAA+_ATPase"/>
</dbReference>
<name>W6S7P2_9CLOT</name>
<feature type="domain" description="ABC transporter" evidence="4">
    <location>
        <begin position="5"/>
        <end position="227"/>
    </location>
</feature>
<dbReference type="AlphaFoldDB" id="W6S7P2"/>
<dbReference type="InterPro" id="IPR051782">
    <property type="entry name" value="ABC_Transporter_VariousFunc"/>
</dbReference>
<dbReference type="InterPro" id="IPR003439">
    <property type="entry name" value="ABC_transporter-like_ATP-bd"/>
</dbReference>
<evidence type="ECO:0000256" key="2">
    <source>
        <dbReference type="ARBA" id="ARBA00022741"/>
    </source>
</evidence>
<keyword evidence="6" id="KW-1185">Reference proteome</keyword>
<evidence type="ECO:0000256" key="3">
    <source>
        <dbReference type="ARBA" id="ARBA00022840"/>
    </source>
</evidence>
<proteinExistence type="predicted"/>
<dbReference type="RefSeq" id="WP_044040591.1">
    <property type="nucleotide sequence ID" value="NZ_HG917869.1"/>
</dbReference>
<dbReference type="PATRIC" id="fig|1216932.3.peg.3274"/>
<dbReference type="OrthoDB" id="9804819at2"/>
<dbReference type="Proteomes" id="UP000019426">
    <property type="component" value="Chromosome M2/40_rep2"/>
</dbReference>
<gene>
    <name evidence="5" type="ORF">CM240_3300</name>
</gene>
<dbReference type="eggNOG" id="COG1131">
    <property type="taxonomic scope" value="Bacteria"/>
</dbReference>
<dbReference type="CDD" id="cd03230">
    <property type="entry name" value="ABC_DR_subfamily_A"/>
    <property type="match status" value="1"/>
</dbReference>
<dbReference type="GO" id="GO:0016887">
    <property type="term" value="F:ATP hydrolysis activity"/>
    <property type="evidence" value="ECO:0007669"/>
    <property type="project" value="InterPro"/>
</dbReference>
<organism evidence="5 6">
    <name type="scientific">Clostridium bornimense</name>
    <dbReference type="NCBI Taxonomy" id="1216932"/>
    <lineage>
        <taxon>Bacteria</taxon>
        <taxon>Bacillati</taxon>
        <taxon>Bacillota</taxon>
        <taxon>Clostridia</taxon>
        <taxon>Eubacteriales</taxon>
        <taxon>Clostridiaceae</taxon>
        <taxon>Clostridium</taxon>
    </lineage>
</organism>
<evidence type="ECO:0000256" key="1">
    <source>
        <dbReference type="ARBA" id="ARBA00022448"/>
    </source>
</evidence>
<dbReference type="PROSITE" id="PS50893">
    <property type="entry name" value="ABC_TRANSPORTER_2"/>
    <property type="match status" value="1"/>
</dbReference>
<keyword evidence="1" id="KW-0813">Transport</keyword>
<sequence>MDKVLEVTNLSKSYGKKEILKNISFSLNRGKVMGILGPNGEGKTTLLNTIIGLLHPSSGQILLEGEILPIERKKKISFLQDKNVMSKWMKVKDAEKFYRKFFEDFSREKMNEMVDLMLVDSKAKINSLSKGNIEKVNLALALSRKVPLYILDEPISGIDIITREKIIEAIIGNIDENSSMIITTHFIGELENLFDEVIFLKDGMILESGDAEELRVKYGTSIEGVYKKIFGEG</sequence>
<dbReference type="GO" id="GO:0005524">
    <property type="term" value="F:ATP binding"/>
    <property type="evidence" value="ECO:0007669"/>
    <property type="project" value="UniProtKB-KW"/>
</dbReference>
<dbReference type="SMART" id="SM00382">
    <property type="entry name" value="AAA"/>
    <property type="match status" value="1"/>
</dbReference>
<dbReference type="PANTHER" id="PTHR42939:SF1">
    <property type="entry name" value="ABC TRANSPORTER ATP-BINDING PROTEIN ALBC-RELATED"/>
    <property type="match status" value="1"/>
</dbReference>
<dbReference type="EMBL" id="HG917869">
    <property type="protein sequence ID" value="CDM70417.1"/>
    <property type="molecule type" value="Genomic_DNA"/>
</dbReference>
<evidence type="ECO:0000313" key="5">
    <source>
        <dbReference type="EMBL" id="CDM70417.1"/>
    </source>
</evidence>
<dbReference type="HOGENOM" id="CLU_000604_1_2_9"/>
<dbReference type="Pfam" id="PF00005">
    <property type="entry name" value="ABC_tran"/>
    <property type="match status" value="1"/>
</dbReference>
<dbReference type="InterPro" id="IPR027417">
    <property type="entry name" value="P-loop_NTPase"/>
</dbReference>
<protein>
    <submittedName>
        <fullName evidence="5">ABC transporter, ATP-binding protein</fullName>
    </submittedName>
</protein>